<dbReference type="Pfam" id="PF24373">
    <property type="entry name" value="DUF7529"/>
    <property type="match status" value="1"/>
</dbReference>
<evidence type="ECO:0000313" key="2">
    <source>
        <dbReference type="EMBL" id="UOO95578.1"/>
    </source>
</evidence>
<name>A0AAV3SLT2_HALDO</name>
<accession>A0AAV3SLT2</accession>
<dbReference type="Proteomes" id="UP000830542">
    <property type="component" value="Chromosome"/>
</dbReference>
<evidence type="ECO:0000313" key="1">
    <source>
        <dbReference type="EMBL" id="GAA0473606.1"/>
    </source>
</evidence>
<proteinExistence type="predicted"/>
<reference evidence="2" key="2">
    <citation type="submission" date="2022-04" db="EMBL/GenBank/DDBJ databases">
        <title>Sequencing and genomic assembly of Halococcus dombrowskii.</title>
        <authorList>
            <person name="Lim S.W."/>
            <person name="MacLea K.S."/>
        </authorList>
    </citation>
    <scope>NUCLEOTIDE SEQUENCE</scope>
    <source>
        <strain evidence="2">H4</strain>
    </source>
</reference>
<keyword evidence="3" id="KW-1185">Reference proteome</keyword>
<reference evidence="1" key="3">
    <citation type="submission" date="2023-12" db="EMBL/GenBank/DDBJ databases">
        <authorList>
            <person name="Sun Q."/>
            <person name="Inoue M."/>
        </authorList>
    </citation>
    <scope>NUCLEOTIDE SEQUENCE</scope>
    <source>
        <strain evidence="1">JCM 12289</strain>
    </source>
</reference>
<dbReference type="Proteomes" id="UP001500962">
    <property type="component" value="Unassembled WGS sequence"/>
</dbReference>
<organism evidence="1 4">
    <name type="scientific">Halococcus dombrowskii</name>
    <dbReference type="NCBI Taxonomy" id="179637"/>
    <lineage>
        <taxon>Archaea</taxon>
        <taxon>Methanobacteriati</taxon>
        <taxon>Methanobacteriota</taxon>
        <taxon>Stenosarchaea group</taxon>
        <taxon>Halobacteria</taxon>
        <taxon>Halobacteriales</taxon>
        <taxon>Halococcaceae</taxon>
        <taxon>Halococcus</taxon>
    </lineage>
</organism>
<dbReference type="AlphaFoldDB" id="A0AAV3SLT2"/>
<dbReference type="EMBL" id="CP095005">
    <property type="protein sequence ID" value="UOO95578.1"/>
    <property type="molecule type" value="Genomic_DNA"/>
</dbReference>
<evidence type="ECO:0000313" key="3">
    <source>
        <dbReference type="Proteomes" id="UP000830542"/>
    </source>
</evidence>
<dbReference type="InterPro" id="IPR055951">
    <property type="entry name" value="DUF7529"/>
</dbReference>
<evidence type="ECO:0000313" key="4">
    <source>
        <dbReference type="Proteomes" id="UP001500962"/>
    </source>
</evidence>
<gene>
    <name evidence="1" type="ORF">GCM10008985_32960</name>
    <name evidence="2" type="ORF">MUK72_02430</name>
</gene>
<protein>
    <submittedName>
        <fullName evidence="1">Uncharacterized protein</fullName>
    </submittedName>
</protein>
<sequence length="176" mass="19327">MPETSENPDQGDRLAARSDGLKEAWAATLDDMDALAAEYEADGWETLTIPAGHTSTEAPESGDEERFGLVYVVPDNYAEEFSDVFEDGEFPRYDVFRNESHGQVFLVTLLADPESETAVFVAGGFERRGSRPLMGAASDAGAMYTHLQTLDGTQLGSFEHDDPEKFFPATDYDAVR</sequence>
<dbReference type="RefSeq" id="WP_244703511.1">
    <property type="nucleotide sequence ID" value="NZ_BAAADN010000062.1"/>
</dbReference>
<dbReference type="KEGG" id="hdo:MUK72_02430"/>
<dbReference type="GeneID" id="71760668"/>
<reference evidence="1" key="1">
    <citation type="journal article" date="2014" name="Int. J. Syst. Evol. Microbiol.">
        <title>Complete genome sequence of Corynebacterium casei LMG S-19264T (=DSM 44701T), isolated from a smear-ripened cheese.</title>
        <authorList>
            <consortium name="US DOE Joint Genome Institute (JGI-PGF)"/>
            <person name="Walter F."/>
            <person name="Albersmeier A."/>
            <person name="Kalinowski J."/>
            <person name="Ruckert C."/>
        </authorList>
    </citation>
    <scope>NUCLEOTIDE SEQUENCE</scope>
    <source>
        <strain evidence="1">JCM 12289</strain>
    </source>
</reference>
<dbReference type="EMBL" id="BAAADN010000062">
    <property type="protein sequence ID" value="GAA0473606.1"/>
    <property type="molecule type" value="Genomic_DNA"/>
</dbReference>